<keyword evidence="1" id="KW-0732">Signal</keyword>
<proteinExistence type="predicted"/>
<evidence type="ECO:0000313" key="2">
    <source>
        <dbReference type="EMBL" id="SDO01248.1"/>
    </source>
</evidence>
<dbReference type="OrthoDB" id="10005500at2"/>
<reference evidence="2 3" key="1">
    <citation type="submission" date="2016-10" db="EMBL/GenBank/DDBJ databases">
        <authorList>
            <person name="de Groot N.N."/>
        </authorList>
    </citation>
    <scope>NUCLEOTIDE SEQUENCE [LARGE SCALE GENOMIC DNA]</scope>
    <source>
        <strain evidence="2 3">CGMCC 1.5012</strain>
    </source>
</reference>
<dbReference type="PROSITE" id="PS51257">
    <property type="entry name" value="PROKAR_LIPOPROTEIN"/>
    <property type="match status" value="1"/>
</dbReference>
<accession>A0A1H0G2V5</accession>
<sequence length="538" mass="60860">MKKLILTVLALCLILVSCGRVNMVTVSSEAISAQTSVAETKIERVIKPHGLTELGYYVDAPAVIDGVEDWNGFCIGDGNNKIRIGKYAKKLKGDYTAVTVAPAASEEVALMYLQSFYNTELSAEGAVIEIGDKKYAPKELETYRVYQDDEISVYSIFSLVSEQTFKQQLDEYISSYRETPANETWLKIEDYFNTNIKALIKKMVLRYAAGYALETLRYTVEASAETVGIWDTNRYPKDKAPDGPAYLVANGDYGRRWGAPYTEKLSGQYNVIFAVLHFDKGHEQTVPIMYLQTYESKELVRTDTRIWIDGKSMQPEELRDYIVYTDNNITVYNFYKLIDSVDFHSRIDDCVKAAAVEGYDTEWALKLNVYVNNNIKKLIQKAEAESSTGEPSVRNKKLQYPVPEMPEKLKGNVSITADSADMAQIATKLFEKDRSRYIDDTLPAYYRLLDFHINSVETIAGDLNEFAVRLKYDFHYVWIKSDTYTYHVGVNGEPDGNNGFKDECRELRIKRTGDSSYSIINTGTGGIAVGLKSNNNNK</sequence>
<keyword evidence="3" id="KW-1185">Reference proteome</keyword>
<protein>
    <submittedName>
        <fullName evidence="2">Uncharacterized protein</fullName>
    </submittedName>
</protein>
<dbReference type="AlphaFoldDB" id="A0A1H0G2V5"/>
<feature type="chain" id="PRO_5038972919" evidence="1">
    <location>
        <begin position="24"/>
        <end position="538"/>
    </location>
</feature>
<gene>
    <name evidence="2" type="ORF">SAMN05192585_1471</name>
</gene>
<name>A0A1H0G2V5_9FIRM</name>
<feature type="signal peptide" evidence="1">
    <location>
        <begin position="1"/>
        <end position="23"/>
    </location>
</feature>
<dbReference type="STRING" id="258515.SAMN05192585_1471"/>
<dbReference type="EMBL" id="FNID01000047">
    <property type="protein sequence ID" value="SDO01248.1"/>
    <property type="molecule type" value="Genomic_DNA"/>
</dbReference>
<dbReference type="RefSeq" id="WP_092643165.1">
    <property type="nucleotide sequence ID" value="NZ_FNID01000047.1"/>
</dbReference>
<evidence type="ECO:0000313" key="3">
    <source>
        <dbReference type="Proteomes" id="UP000199182"/>
    </source>
</evidence>
<organism evidence="2 3">
    <name type="scientific">Acetanaerobacterium elongatum</name>
    <dbReference type="NCBI Taxonomy" id="258515"/>
    <lineage>
        <taxon>Bacteria</taxon>
        <taxon>Bacillati</taxon>
        <taxon>Bacillota</taxon>
        <taxon>Clostridia</taxon>
        <taxon>Eubacteriales</taxon>
        <taxon>Oscillospiraceae</taxon>
        <taxon>Acetanaerobacterium</taxon>
    </lineage>
</organism>
<evidence type="ECO:0000256" key="1">
    <source>
        <dbReference type="SAM" id="SignalP"/>
    </source>
</evidence>
<dbReference type="Proteomes" id="UP000199182">
    <property type="component" value="Unassembled WGS sequence"/>
</dbReference>